<evidence type="ECO:0000313" key="2">
    <source>
        <dbReference type="Proteomes" id="UP000464507"/>
    </source>
</evidence>
<dbReference type="RefSeq" id="WP_161887003.1">
    <property type="nucleotide sequence ID" value="NZ_CP017146.1"/>
</dbReference>
<protein>
    <submittedName>
        <fullName evidence="1">Uncharacterized protein</fullName>
    </submittedName>
</protein>
<evidence type="ECO:0000313" key="1">
    <source>
        <dbReference type="EMBL" id="QHO70614.1"/>
    </source>
</evidence>
<proteinExistence type="predicted"/>
<accession>A0A7L5AMP9</accession>
<organism evidence="1 2">
    <name type="scientific">Marisediminicola antarctica</name>
    <dbReference type="NCBI Taxonomy" id="674079"/>
    <lineage>
        <taxon>Bacteria</taxon>
        <taxon>Bacillati</taxon>
        <taxon>Actinomycetota</taxon>
        <taxon>Actinomycetes</taxon>
        <taxon>Micrococcales</taxon>
        <taxon>Microbacteriaceae</taxon>
        <taxon>Marisediminicola</taxon>
    </lineage>
</organism>
<reference evidence="1 2" key="1">
    <citation type="submission" date="2016-09" db="EMBL/GenBank/DDBJ databases">
        <title>Complete genome sequence of microbes from the polar regions.</title>
        <authorList>
            <person name="Liao L."/>
            <person name="Chen B."/>
        </authorList>
    </citation>
    <scope>NUCLEOTIDE SEQUENCE [LARGE SCALE GENOMIC DNA]</scope>
    <source>
        <strain evidence="1 2">ZS314</strain>
    </source>
</reference>
<gene>
    <name evidence="1" type="ORF">BHD05_14105</name>
</gene>
<dbReference type="OrthoDB" id="9872511at2"/>
<keyword evidence="2" id="KW-1185">Reference proteome</keyword>
<dbReference type="EMBL" id="CP017146">
    <property type="protein sequence ID" value="QHO70614.1"/>
    <property type="molecule type" value="Genomic_DNA"/>
</dbReference>
<dbReference type="KEGG" id="mant:BHD05_14105"/>
<name>A0A7L5AMP9_9MICO</name>
<dbReference type="AlphaFoldDB" id="A0A7L5AMP9"/>
<dbReference type="Proteomes" id="UP000464507">
    <property type="component" value="Chromosome"/>
</dbReference>
<sequence>MAIFTLQFDDVATYAALVYRLKTLTQEIDNRLGHAGEIIFPERREIETILSDGGIGRWQITTPATAIGFD</sequence>